<dbReference type="AlphaFoldDB" id="A0A4Z1EL95"/>
<reference evidence="1 2" key="1">
    <citation type="submission" date="2017-12" db="EMBL/GenBank/DDBJ databases">
        <title>Comparative genomics of Botrytis spp.</title>
        <authorList>
            <person name="Valero-Jimenez C.A."/>
            <person name="Tapia P."/>
            <person name="Veloso J."/>
            <person name="Silva-Moreno E."/>
            <person name="Staats M."/>
            <person name="Valdes J.H."/>
            <person name="Van Kan J.A.L."/>
        </authorList>
    </citation>
    <scope>NUCLEOTIDE SEQUENCE [LARGE SCALE GENOMIC DNA]</scope>
    <source>
        <strain evidence="1 2">Bt9001</strain>
    </source>
</reference>
<dbReference type="OrthoDB" id="191139at2759"/>
<comment type="caution">
    <text evidence="1">The sequence shown here is derived from an EMBL/GenBank/DDBJ whole genome shotgun (WGS) entry which is preliminary data.</text>
</comment>
<protein>
    <submittedName>
        <fullName evidence="1">Uncharacterized protein</fullName>
    </submittedName>
</protein>
<dbReference type="Proteomes" id="UP000297777">
    <property type="component" value="Unassembled WGS sequence"/>
</dbReference>
<proteinExistence type="predicted"/>
<accession>A0A4Z1EL95</accession>
<keyword evidence="2" id="KW-1185">Reference proteome</keyword>
<name>A0A4Z1EL95_9HELO</name>
<gene>
    <name evidence="1" type="ORF">BTUL_0104g00070</name>
</gene>
<dbReference type="EMBL" id="PQXH01000104">
    <property type="protein sequence ID" value="TGO11662.1"/>
    <property type="molecule type" value="Genomic_DNA"/>
</dbReference>
<evidence type="ECO:0000313" key="2">
    <source>
        <dbReference type="Proteomes" id="UP000297777"/>
    </source>
</evidence>
<evidence type="ECO:0000313" key="1">
    <source>
        <dbReference type="EMBL" id="TGO11662.1"/>
    </source>
</evidence>
<sequence length="78" mass="8359">MSVLFSSQKALGADILLAINADLWRPMPGESAEQLFTILTMKTQSQGVSTTLVPALDSKLAGKYSCIMRICETQGPLA</sequence>
<organism evidence="1 2">
    <name type="scientific">Botrytis tulipae</name>
    <dbReference type="NCBI Taxonomy" id="87230"/>
    <lineage>
        <taxon>Eukaryota</taxon>
        <taxon>Fungi</taxon>
        <taxon>Dikarya</taxon>
        <taxon>Ascomycota</taxon>
        <taxon>Pezizomycotina</taxon>
        <taxon>Leotiomycetes</taxon>
        <taxon>Helotiales</taxon>
        <taxon>Sclerotiniaceae</taxon>
        <taxon>Botrytis</taxon>
    </lineage>
</organism>